<dbReference type="Ensembl" id="ENSXETT00000007847">
    <property type="protein sequence ID" value="ENSXETP00000007847"/>
    <property type="gene ID" value="ENSXETG00000003637"/>
</dbReference>
<reference evidence="8" key="1">
    <citation type="journal article" date="2010" name="Science">
        <title>The genome of the Western clawed frog Xenopus tropicalis.</title>
        <authorList>
            <person name="Hellsten U."/>
            <person name="Harland R.M."/>
            <person name="Gilchrist M.J."/>
            <person name="Hendrix D."/>
            <person name="Jurka J."/>
            <person name="Kapitonov V."/>
            <person name="Ovcharenko I."/>
            <person name="Putnam N.H."/>
            <person name="Shu S."/>
            <person name="Taher L."/>
            <person name="Blitz I.L."/>
            <person name="Blumberg B."/>
            <person name="Dichmann D.S."/>
            <person name="Dubchak I."/>
            <person name="Amaya E."/>
            <person name="Detter J.C."/>
            <person name="Fletcher R."/>
            <person name="Gerhard D.S."/>
            <person name="Goodstein D."/>
            <person name="Graves T."/>
            <person name="Grigoriev I.V."/>
            <person name="Grimwood J."/>
            <person name="Kawashima T."/>
            <person name="Lindquist E."/>
            <person name="Lucas S.M."/>
            <person name="Mead P.E."/>
            <person name="Mitros T."/>
            <person name="Ogino H."/>
            <person name="Ohta Y."/>
            <person name="Poliakov A.V."/>
            <person name="Pollet N."/>
            <person name="Robert J."/>
            <person name="Salamov A."/>
            <person name="Sater A.K."/>
            <person name="Schmutz J."/>
            <person name="Terry A."/>
            <person name="Vize P.D."/>
            <person name="Warren W.C."/>
            <person name="Wells D."/>
            <person name="Wills A."/>
            <person name="Wilson R.K."/>
            <person name="Zimmerman L.B."/>
            <person name="Zorn A.M."/>
            <person name="Grainger R."/>
            <person name="Grammer T."/>
            <person name="Khokha M.K."/>
            <person name="Richardson P.M."/>
            <person name="Rokhsar D.S."/>
        </authorList>
    </citation>
    <scope>NUCLEOTIDE SEQUENCE [LARGE SCALE GENOMIC DNA]</scope>
    <source>
        <strain evidence="8">Nigerian</strain>
    </source>
</reference>
<protein>
    <submittedName>
        <fullName evidence="8">Potassium channel, voltage-gated subfamily E regulatory beta subunit 1</fullName>
    </submittedName>
</protein>
<dbReference type="InterPro" id="IPR000369">
    <property type="entry name" value="K_chnl_KCNE"/>
</dbReference>
<evidence type="ECO:0000256" key="4">
    <source>
        <dbReference type="ARBA" id="ARBA00022989"/>
    </source>
</evidence>
<comment type="similarity">
    <text evidence="2">Belongs to the potassium channel KCNE family.</text>
</comment>
<dbReference type="AlphaFoldDB" id="F6VIV4"/>
<evidence type="ECO:0000256" key="6">
    <source>
        <dbReference type="SAM" id="MobiDB-lite"/>
    </source>
</evidence>
<dbReference type="Bgee" id="ENSXETG00000003637">
    <property type="expression patterns" value="Expressed in testis and 4 other cell types or tissues"/>
</dbReference>
<evidence type="ECO:0000256" key="7">
    <source>
        <dbReference type="SAM" id="Phobius"/>
    </source>
</evidence>
<dbReference type="ExpressionAtlas" id="F6VIV4">
    <property type="expression patterns" value="baseline"/>
</dbReference>
<dbReference type="HOGENOM" id="CLU_159026_0_0_1"/>
<dbReference type="FunCoup" id="F6VIV4">
    <property type="interactions" value="127"/>
</dbReference>
<evidence type="ECO:0000256" key="1">
    <source>
        <dbReference type="ARBA" id="ARBA00004167"/>
    </source>
</evidence>
<evidence type="ECO:0000256" key="5">
    <source>
        <dbReference type="ARBA" id="ARBA00023136"/>
    </source>
</evidence>
<organism evidence="8">
    <name type="scientific">Xenopus tropicalis</name>
    <name type="common">Western clawed frog</name>
    <name type="synonym">Silurana tropicalis</name>
    <dbReference type="NCBI Taxonomy" id="8364"/>
    <lineage>
        <taxon>Eukaryota</taxon>
        <taxon>Metazoa</taxon>
        <taxon>Chordata</taxon>
        <taxon>Craniata</taxon>
        <taxon>Vertebrata</taxon>
        <taxon>Euteleostomi</taxon>
        <taxon>Amphibia</taxon>
        <taxon>Batrachia</taxon>
        <taxon>Anura</taxon>
        <taxon>Pipoidea</taxon>
        <taxon>Pipidae</taxon>
        <taxon>Xenopodinae</taxon>
        <taxon>Xenopus</taxon>
        <taxon>Silurana</taxon>
    </lineage>
</organism>
<reference evidence="8" key="2">
    <citation type="submission" date="2011-06" db="UniProtKB">
        <authorList>
            <consortium name="Ensembl"/>
        </authorList>
    </citation>
    <scope>IDENTIFICATION</scope>
</reference>
<proteinExistence type="inferred from homology"/>
<name>F6VIV4_XENTR</name>
<dbReference type="GO" id="GO:0016020">
    <property type="term" value="C:membrane"/>
    <property type="evidence" value="ECO:0007669"/>
    <property type="project" value="UniProtKB-SubCell"/>
</dbReference>
<feature type="compositionally biased region" description="Basic and acidic residues" evidence="6">
    <location>
        <begin position="11"/>
        <end position="27"/>
    </location>
</feature>
<dbReference type="GO" id="GO:0005249">
    <property type="term" value="F:voltage-gated potassium channel activity"/>
    <property type="evidence" value="ECO:0007669"/>
    <property type="project" value="InterPro"/>
</dbReference>
<feature type="region of interest" description="Disordered" evidence="6">
    <location>
        <begin position="1"/>
        <end position="39"/>
    </location>
</feature>
<dbReference type="PANTHER" id="PTHR15282:SF10">
    <property type="entry name" value="POTASSIUM VOLTAGE-GATED CHANNEL SUBFAMILY E MEMBER 1"/>
    <property type="match status" value="1"/>
</dbReference>
<dbReference type="PRINTS" id="PR00168">
    <property type="entry name" value="KCNECHANNEL"/>
</dbReference>
<sequence>MCPGFPLLPQEDTKENPNSESYSDRRCQSNTAKKKNKAMPGINSTMTSLLLTYTHTHAKNATATKTLDQMEVVYILLLLGFFGFFTFGIMFSYIRSKKHEHSDDPYNTYIAQDWEKKEKKESTKNSKKPKPTCYSVENKFAVEQPTQYIPTSPSN</sequence>
<evidence type="ECO:0000313" key="8">
    <source>
        <dbReference type="Ensembl" id="ENSXETP00000007847"/>
    </source>
</evidence>
<accession>F6VIV4</accession>
<dbReference type="PANTHER" id="PTHR15282">
    <property type="entry name" value="POTASSIUM VOLTAGE-GATED CHANNEL SUBFAMILY E MEMBER 1, 3"/>
    <property type="match status" value="1"/>
</dbReference>
<keyword evidence="5 7" id="KW-0472">Membrane</keyword>
<evidence type="ECO:0000256" key="2">
    <source>
        <dbReference type="ARBA" id="ARBA00005688"/>
    </source>
</evidence>
<gene>
    <name evidence="8" type="primary">kcne1</name>
</gene>
<dbReference type="STRING" id="8364.ENSXETP00000007847"/>
<dbReference type="InParanoid" id="F6VIV4"/>
<keyword evidence="4 7" id="KW-1133">Transmembrane helix</keyword>
<dbReference type="Pfam" id="PF02060">
    <property type="entry name" value="ISK_Channel"/>
    <property type="match status" value="1"/>
</dbReference>
<dbReference type="eggNOG" id="ENOG502SG7D">
    <property type="taxonomic scope" value="Eukaryota"/>
</dbReference>
<comment type="subcellular location">
    <subcellularLocation>
        <location evidence="1">Membrane</location>
        <topology evidence="1">Single-pass membrane protein</topology>
    </subcellularLocation>
</comment>
<keyword evidence="3 7" id="KW-0812">Transmembrane</keyword>
<feature type="transmembrane region" description="Helical" evidence="7">
    <location>
        <begin position="72"/>
        <end position="94"/>
    </location>
</feature>
<evidence type="ECO:0000256" key="3">
    <source>
        <dbReference type="ARBA" id="ARBA00022692"/>
    </source>
</evidence>
<dbReference type="GeneTree" id="ENSGT00940000154497"/>
<dbReference type="Xenbase" id="XB-GENE-962320">
    <property type="gene designation" value="kcne1"/>
</dbReference>